<dbReference type="EMBL" id="PETL01000341">
    <property type="protein sequence ID" value="PIV63498.1"/>
    <property type="molecule type" value="Genomic_DNA"/>
</dbReference>
<evidence type="ECO:0000313" key="1">
    <source>
        <dbReference type="EMBL" id="PIV63498.1"/>
    </source>
</evidence>
<protein>
    <submittedName>
        <fullName evidence="1">Uncharacterized protein</fullName>
    </submittedName>
</protein>
<comment type="caution">
    <text evidence="1">The sequence shown here is derived from an EMBL/GenBank/DDBJ whole genome shotgun (WGS) entry which is preliminary data.</text>
</comment>
<name>A0A2M7E732_9BACT</name>
<organism evidence="1 2">
    <name type="scientific">bacterium (Candidatus Ratteibacteria) CG01_land_8_20_14_3_00_40_19</name>
    <dbReference type="NCBI Taxonomy" id="2014290"/>
    <lineage>
        <taxon>Bacteria</taxon>
        <taxon>Candidatus Ratteibacteria</taxon>
    </lineage>
</organism>
<proteinExistence type="predicted"/>
<accession>A0A2M7E732</accession>
<dbReference type="Proteomes" id="UP000228886">
    <property type="component" value="Unassembled WGS sequence"/>
</dbReference>
<sequence length="97" mass="11404">MASNEARGSRMYRNLLTELLLLCIIKIRKWILPACANGRQVKSGKKDKRKKVEKPAEDWEKELNIKYHDVNPQWNYTIYPRSGSKQVKKGKKSEDEK</sequence>
<evidence type="ECO:0000313" key="2">
    <source>
        <dbReference type="Proteomes" id="UP000228886"/>
    </source>
</evidence>
<gene>
    <name evidence="1" type="ORF">COS11_07125</name>
</gene>
<reference evidence="2" key="1">
    <citation type="submission" date="2017-09" db="EMBL/GenBank/DDBJ databases">
        <title>Depth-based differentiation of microbial function through sediment-hosted aquifers and enrichment of novel symbionts in the deep terrestrial subsurface.</title>
        <authorList>
            <person name="Probst A.J."/>
            <person name="Ladd B."/>
            <person name="Jarett J.K."/>
            <person name="Geller-Mcgrath D.E."/>
            <person name="Sieber C.M.K."/>
            <person name="Emerson J.B."/>
            <person name="Anantharaman K."/>
            <person name="Thomas B.C."/>
            <person name="Malmstrom R."/>
            <person name="Stieglmeier M."/>
            <person name="Klingl A."/>
            <person name="Woyke T."/>
            <person name="Ryan C.M."/>
            <person name="Banfield J.F."/>
        </authorList>
    </citation>
    <scope>NUCLEOTIDE SEQUENCE [LARGE SCALE GENOMIC DNA]</scope>
</reference>
<dbReference type="AlphaFoldDB" id="A0A2M7E732"/>